<dbReference type="AlphaFoldDB" id="A0A9P6E3Q1"/>
<dbReference type="Proteomes" id="UP000807306">
    <property type="component" value="Unassembled WGS sequence"/>
</dbReference>
<reference evidence="4" key="1">
    <citation type="submission" date="2020-11" db="EMBL/GenBank/DDBJ databases">
        <authorList>
            <consortium name="DOE Joint Genome Institute"/>
            <person name="Ahrendt S."/>
            <person name="Riley R."/>
            <person name="Andreopoulos W."/>
            <person name="Labutti K."/>
            <person name="Pangilinan J."/>
            <person name="Ruiz-Duenas F.J."/>
            <person name="Barrasa J.M."/>
            <person name="Sanchez-Garcia M."/>
            <person name="Camarero S."/>
            <person name="Miyauchi S."/>
            <person name="Serrano A."/>
            <person name="Linde D."/>
            <person name="Babiker R."/>
            <person name="Drula E."/>
            <person name="Ayuso-Fernandez I."/>
            <person name="Pacheco R."/>
            <person name="Padilla G."/>
            <person name="Ferreira P."/>
            <person name="Barriuso J."/>
            <person name="Kellner H."/>
            <person name="Castanera R."/>
            <person name="Alfaro M."/>
            <person name="Ramirez L."/>
            <person name="Pisabarro A.G."/>
            <person name="Kuo A."/>
            <person name="Tritt A."/>
            <person name="Lipzen A."/>
            <person name="He G."/>
            <person name="Yan M."/>
            <person name="Ng V."/>
            <person name="Cullen D."/>
            <person name="Martin F."/>
            <person name="Rosso M.-N."/>
            <person name="Henrissat B."/>
            <person name="Hibbett D."/>
            <person name="Martinez A.T."/>
            <person name="Grigoriev I.V."/>
        </authorList>
    </citation>
    <scope>NUCLEOTIDE SEQUENCE</scope>
    <source>
        <strain evidence="4">CBS 506.95</strain>
    </source>
</reference>
<accession>A0A9P6E3Q1</accession>
<dbReference type="InterPro" id="IPR046341">
    <property type="entry name" value="SET_dom_sf"/>
</dbReference>
<dbReference type="PANTHER" id="PTHR45747:SF4">
    <property type="entry name" value="HISTONE-LYSINE N-METHYLTRANSFERASE E(Z)"/>
    <property type="match status" value="1"/>
</dbReference>
<dbReference type="GO" id="GO:0005634">
    <property type="term" value="C:nucleus"/>
    <property type="evidence" value="ECO:0007669"/>
    <property type="project" value="TreeGrafter"/>
</dbReference>
<keyword evidence="2" id="KW-0804">Transcription</keyword>
<sequence>MIAEYTGELIYEPTVTSRISVAAHRERSYVFNLNPTFSIDSAYAGNETKYMNHSRRSNCKTAIYNVNGEHRVGVIAARNISENEELFIDYGQSFPLPETQEMQTADQISDTPGVNENVKPLRLDISKYEHLSDNTYSESSS</sequence>
<evidence type="ECO:0000313" key="5">
    <source>
        <dbReference type="Proteomes" id="UP000807306"/>
    </source>
</evidence>
<dbReference type="PANTHER" id="PTHR45747">
    <property type="entry name" value="HISTONE-LYSINE N-METHYLTRANSFERASE E(Z)"/>
    <property type="match status" value="1"/>
</dbReference>
<dbReference type="Gene3D" id="2.170.270.10">
    <property type="entry name" value="SET domain"/>
    <property type="match status" value="1"/>
</dbReference>
<protein>
    <recommendedName>
        <fullName evidence="3">SET domain-containing protein</fullName>
    </recommendedName>
</protein>
<name>A0A9P6E3Q1_9AGAR</name>
<evidence type="ECO:0000256" key="1">
    <source>
        <dbReference type="ARBA" id="ARBA00023015"/>
    </source>
</evidence>
<dbReference type="SUPFAM" id="SSF82199">
    <property type="entry name" value="SET domain"/>
    <property type="match status" value="1"/>
</dbReference>
<dbReference type="SMART" id="SM00317">
    <property type="entry name" value="SET"/>
    <property type="match status" value="1"/>
</dbReference>
<comment type="caution">
    <text evidence="4">The sequence shown here is derived from an EMBL/GenBank/DDBJ whole genome shotgun (WGS) entry which is preliminary data.</text>
</comment>
<evidence type="ECO:0000259" key="3">
    <source>
        <dbReference type="PROSITE" id="PS50280"/>
    </source>
</evidence>
<gene>
    <name evidence="4" type="ORF">CPB83DRAFT_823268</name>
</gene>
<dbReference type="PROSITE" id="PS50280">
    <property type="entry name" value="SET"/>
    <property type="match status" value="1"/>
</dbReference>
<dbReference type="GO" id="GO:0003682">
    <property type="term" value="F:chromatin binding"/>
    <property type="evidence" value="ECO:0007669"/>
    <property type="project" value="TreeGrafter"/>
</dbReference>
<dbReference type="OrthoDB" id="6141102at2759"/>
<proteinExistence type="predicted"/>
<evidence type="ECO:0000256" key="2">
    <source>
        <dbReference type="ARBA" id="ARBA00023163"/>
    </source>
</evidence>
<evidence type="ECO:0000313" key="4">
    <source>
        <dbReference type="EMBL" id="KAF9521961.1"/>
    </source>
</evidence>
<dbReference type="InterPro" id="IPR001214">
    <property type="entry name" value="SET_dom"/>
</dbReference>
<dbReference type="Pfam" id="PF00856">
    <property type="entry name" value="SET"/>
    <property type="match status" value="1"/>
</dbReference>
<feature type="domain" description="SET" evidence="3">
    <location>
        <begin position="1"/>
        <end position="91"/>
    </location>
</feature>
<organism evidence="4 5">
    <name type="scientific">Crepidotus variabilis</name>
    <dbReference type="NCBI Taxonomy" id="179855"/>
    <lineage>
        <taxon>Eukaryota</taxon>
        <taxon>Fungi</taxon>
        <taxon>Dikarya</taxon>
        <taxon>Basidiomycota</taxon>
        <taxon>Agaricomycotina</taxon>
        <taxon>Agaricomycetes</taxon>
        <taxon>Agaricomycetidae</taxon>
        <taxon>Agaricales</taxon>
        <taxon>Agaricineae</taxon>
        <taxon>Crepidotaceae</taxon>
        <taxon>Crepidotus</taxon>
    </lineage>
</organism>
<keyword evidence="5" id="KW-1185">Reference proteome</keyword>
<keyword evidence="1" id="KW-0805">Transcription regulation</keyword>
<dbReference type="GO" id="GO:0046976">
    <property type="term" value="F:histone H3K27 methyltransferase activity"/>
    <property type="evidence" value="ECO:0007669"/>
    <property type="project" value="TreeGrafter"/>
</dbReference>
<dbReference type="EMBL" id="MU157970">
    <property type="protein sequence ID" value="KAF9521961.1"/>
    <property type="molecule type" value="Genomic_DNA"/>
</dbReference>
<dbReference type="GO" id="GO:0031507">
    <property type="term" value="P:heterochromatin formation"/>
    <property type="evidence" value="ECO:0007669"/>
    <property type="project" value="TreeGrafter"/>
</dbReference>
<dbReference type="InterPro" id="IPR045318">
    <property type="entry name" value="EZH1/2-like"/>
</dbReference>